<name>A0A2X0VCC9_9GAMM</name>
<evidence type="ECO:0000256" key="4">
    <source>
        <dbReference type="ARBA" id="ARBA00022630"/>
    </source>
</evidence>
<keyword evidence="7" id="KW-0560">Oxidoreductase</keyword>
<dbReference type="Proteomes" id="UP000250086">
    <property type="component" value="Unassembled WGS sequence"/>
</dbReference>
<dbReference type="PANTHER" id="PTHR43429">
    <property type="entry name" value="PYRIDINE NUCLEOTIDE-DISULFIDE OXIDOREDUCTASE DOMAIN-CONTAINING"/>
    <property type="match status" value="1"/>
</dbReference>
<organism evidence="7 8">
    <name type="scientific">Anaerobiospirillum thomasii</name>
    <dbReference type="NCBI Taxonomy" id="179995"/>
    <lineage>
        <taxon>Bacteria</taxon>
        <taxon>Pseudomonadati</taxon>
        <taxon>Pseudomonadota</taxon>
        <taxon>Gammaproteobacteria</taxon>
        <taxon>Aeromonadales</taxon>
        <taxon>Succinivibrionaceae</taxon>
        <taxon>Anaerobiospirillum</taxon>
    </lineage>
</organism>
<comment type="cofactor">
    <cofactor evidence="1">
        <name>FAD</name>
        <dbReference type="ChEBI" id="CHEBI:57692"/>
    </cofactor>
</comment>
<comment type="similarity">
    <text evidence="3">Belongs to the class-III pyridine nucleotide-disulfide oxidoreductase family.</text>
</comment>
<keyword evidence="8" id="KW-1185">Reference proteome</keyword>
<dbReference type="PRINTS" id="PR00411">
    <property type="entry name" value="PNDRDTASEI"/>
</dbReference>
<dbReference type="SMART" id="SM00450">
    <property type="entry name" value="RHOD"/>
    <property type="match status" value="1"/>
</dbReference>
<dbReference type="EMBL" id="UAPV01000001">
    <property type="protein sequence ID" value="SPT70535.1"/>
    <property type="molecule type" value="Genomic_DNA"/>
</dbReference>
<dbReference type="InterPro" id="IPR001763">
    <property type="entry name" value="Rhodanese-like_dom"/>
</dbReference>
<dbReference type="InterPro" id="IPR036188">
    <property type="entry name" value="FAD/NAD-bd_sf"/>
</dbReference>
<evidence type="ECO:0000313" key="8">
    <source>
        <dbReference type="Proteomes" id="UP000250086"/>
    </source>
</evidence>
<proteinExistence type="inferred from homology"/>
<dbReference type="Gene3D" id="3.50.50.60">
    <property type="entry name" value="FAD/NAD(P)-binding domain"/>
    <property type="match status" value="2"/>
</dbReference>
<dbReference type="SUPFAM" id="SSF51905">
    <property type="entry name" value="FAD/NAD(P)-binding domain"/>
    <property type="match status" value="1"/>
</dbReference>
<evidence type="ECO:0000256" key="5">
    <source>
        <dbReference type="ARBA" id="ARBA00022827"/>
    </source>
</evidence>
<evidence type="ECO:0000256" key="3">
    <source>
        <dbReference type="ARBA" id="ARBA00009130"/>
    </source>
</evidence>
<dbReference type="Pfam" id="PF07992">
    <property type="entry name" value="Pyr_redox_2"/>
    <property type="match status" value="1"/>
</dbReference>
<protein>
    <submittedName>
        <fullName evidence="7">Coenzyme A disulfide reductase</fullName>
        <ecNumber evidence="7">1.8.1.14</ecNumber>
    </submittedName>
</protein>
<dbReference type="InterPro" id="IPR004099">
    <property type="entry name" value="Pyr_nucl-diS_OxRdtase_dimer"/>
</dbReference>
<keyword evidence="5" id="KW-0274">FAD</keyword>
<dbReference type="SUPFAM" id="SSF55424">
    <property type="entry name" value="FAD/NAD-linked reductases, dimerisation (C-terminal) domain"/>
    <property type="match status" value="1"/>
</dbReference>
<dbReference type="RefSeq" id="WP_113744596.1">
    <property type="nucleotide sequence ID" value="NZ_UAPV01000001.1"/>
</dbReference>
<reference evidence="7 8" key="1">
    <citation type="submission" date="2018-06" db="EMBL/GenBank/DDBJ databases">
        <authorList>
            <consortium name="Pathogen Informatics"/>
            <person name="Doyle S."/>
        </authorList>
    </citation>
    <scope>NUCLEOTIDE SEQUENCE [LARGE SCALE GENOMIC DNA]</scope>
    <source>
        <strain evidence="7 8">NCTC13093</strain>
    </source>
</reference>
<dbReference type="InterPro" id="IPR016156">
    <property type="entry name" value="FAD/NAD-linked_Rdtase_dimer_sf"/>
</dbReference>
<accession>A0A2X0VCC9</accession>
<dbReference type="EC" id="1.8.1.14" evidence="7"/>
<feature type="domain" description="Rhodanese" evidence="6">
    <location>
        <begin position="461"/>
        <end position="549"/>
    </location>
</feature>
<dbReference type="Pfam" id="PF00581">
    <property type="entry name" value="Rhodanese"/>
    <property type="match status" value="1"/>
</dbReference>
<dbReference type="Gene3D" id="3.40.250.10">
    <property type="entry name" value="Rhodanese-like domain"/>
    <property type="match status" value="1"/>
</dbReference>
<gene>
    <name evidence="7" type="primary">cdr</name>
    <name evidence="7" type="ORF">NCTC13093_01951</name>
</gene>
<dbReference type="PANTHER" id="PTHR43429:SF3">
    <property type="entry name" value="NITRITE REDUCTASE [NAD(P)H]"/>
    <property type="match status" value="1"/>
</dbReference>
<dbReference type="PRINTS" id="PR00368">
    <property type="entry name" value="FADPNR"/>
</dbReference>
<dbReference type="InterPro" id="IPR050260">
    <property type="entry name" value="FAD-bd_OxRdtase"/>
</dbReference>
<evidence type="ECO:0000313" key="7">
    <source>
        <dbReference type="EMBL" id="SPT70535.1"/>
    </source>
</evidence>
<keyword evidence="4" id="KW-0285">Flavoprotein</keyword>
<dbReference type="SUPFAM" id="SSF52821">
    <property type="entry name" value="Rhodanese/Cell cycle control phosphatase"/>
    <property type="match status" value="1"/>
</dbReference>
<evidence type="ECO:0000259" key="6">
    <source>
        <dbReference type="PROSITE" id="PS50206"/>
    </source>
</evidence>
<sequence>MKVMIIGGVAGGAACATRLRRLDENLDITIVERGEYLSFANCGLPYYVGDVINNRNSLFVATAALFKQRFNINVLNKTNAIKIDREKKEVLLDAGNGIFSQKYDKLILSPGATPFIPECAKGKKGVFTIRNVPDADNVLSYIKNKQVSHAVVVGGGFIGLEMAENLRHKGLDVDLVEGASQVMAPLDQDMAQYLHKELNDNGIRVHLNTMLDDIINEDDKVILKTKCGKEIRTDLVILSIGIKPESELARDCGLELSDKGYIVVDEHMQTSDKDIYALGDASYIKEPILGNRASVALAGPATKQARVVCSNVLGGNESYEGAMGGSIAKIFSLQSSSIGYNAKTLSQTDIDFEEIYLHSPSHASYYPQSNMIHFKLIYDKKSRRLLGAQAIGADGCDKRIEIVSSYLSMKGSIDDLAFHEQIYAPPYGSAKDVVNFAGFVAQNIEDGLFEQVKVCDLDKFNKDECIFLDVRTAMEVDTMKLDNFVNIDLNMLRDNLDKLDKNKTILVTCAIGLRGYIACRILKEHGFNHVYNIAGGAASMKIHDYKVKA</sequence>
<dbReference type="PROSITE" id="PS50206">
    <property type="entry name" value="RHODANESE_3"/>
    <property type="match status" value="1"/>
</dbReference>
<dbReference type="AlphaFoldDB" id="A0A2X0VCC9"/>
<dbReference type="Pfam" id="PF02852">
    <property type="entry name" value="Pyr_redox_dim"/>
    <property type="match status" value="1"/>
</dbReference>
<comment type="similarity">
    <text evidence="2">Belongs to the FAD-dependent oxidoreductase family.</text>
</comment>
<evidence type="ECO:0000256" key="2">
    <source>
        <dbReference type="ARBA" id="ARBA00006442"/>
    </source>
</evidence>
<dbReference type="InterPro" id="IPR023753">
    <property type="entry name" value="FAD/NAD-binding_dom"/>
</dbReference>
<dbReference type="PROSITE" id="PS51257">
    <property type="entry name" value="PROKAR_LIPOPROTEIN"/>
    <property type="match status" value="1"/>
</dbReference>
<evidence type="ECO:0000256" key="1">
    <source>
        <dbReference type="ARBA" id="ARBA00001974"/>
    </source>
</evidence>
<dbReference type="InterPro" id="IPR036873">
    <property type="entry name" value="Rhodanese-like_dom_sf"/>
</dbReference>
<dbReference type="GO" id="GO:0050451">
    <property type="term" value="F:CoA-disulfide reductase (NADPH) activity"/>
    <property type="evidence" value="ECO:0007669"/>
    <property type="project" value="UniProtKB-EC"/>
</dbReference>